<dbReference type="EMBL" id="AVOT02125200">
    <property type="protein sequence ID" value="MBW0586857.1"/>
    <property type="molecule type" value="Genomic_DNA"/>
</dbReference>
<evidence type="ECO:0000313" key="2">
    <source>
        <dbReference type="EMBL" id="MBW0586857.1"/>
    </source>
</evidence>
<organism evidence="2 3">
    <name type="scientific">Austropuccinia psidii MF-1</name>
    <dbReference type="NCBI Taxonomy" id="1389203"/>
    <lineage>
        <taxon>Eukaryota</taxon>
        <taxon>Fungi</taxon>
        <taxon>Dikarya</taxon>
        <taxon>Basidiomycota</taxon>
        <taxon>Pucciniomycotina</taxon>
        <taxon>Pucciniomycetes</taxon>
        <taxon>Pucciniales</taxon>
        <taxon>Sphaerophragmiaceae</taxon>
        <taxon>Austropuccinia</taxon>
    </lineage>
</organism>
<name>A0A9Q3KTM7_9BASI</name>
<gene>
    <name evidence="2" type="ORF">O181_126572</name>
</gene>
<feature type="region of interest" description="Disordered" evidence="1">
    <location>
        <begin position="116"/>
        <end position="149"/>
    </location>
</feature>
<comment type="caution">
    <text evidence="2">The sequence shown here is derived from an EMBL/GenBank/DDBJ whole genome shotgun (WGS) entry which is preliminary data.</text>
</comment>
<dbReference type="Proteomes" id="UP000765509">
    <property type="component" value="Unassembled WGS sequence"/>
</dbReference>
<sequence>MQIADEEIEKAERMEKKQLKRRKQIEVDSPSTSRCSQPPKGLPIDFYGPAWFNTRQYGKKTVLDDAFNVAFLPDSSQCIHGIQHQDERLSNHNITKKYWEKCTFSYDLSYEIAKDDEDSDRNNDEAKINDEISERNDNNMEEISEIQNF</sequence>
<evidence type="ECO:0000313" key="3">
    <source>
        <dbReference type="Proteomes" id="UP000765509"/>
    </source>
</evidence>
<accession>A0A9Q3KTM7</accession>
<keyword evidence="3" id="KW-1185">Reference proteome</keyword>
<feature type="compositionally biased region" description="Basic and acidic residues" evidence="1">
    <location>
        <begin position="120"/>
        <end position="138"/>
    </location>
</feature>
<reference evidence="2" key="1">
    <citation type="submission" date="2021-03" db="EMBL/GenBank/DDBJ databases">
        <title>Draft genome sequence of rust myrtle Austropuccinia psidii MF-1, a brazilian biotype.</title>
        <authorList>
            <person name="Quecine M.C."/>
            <person name="Pachon D.M.R."/>
            <person name="Bonatelli M.L."/>
            <person name="Correr F.H."/>
            <person name="Franceschini L.M."/>
            <person name="Leite T.F."/>
            <person name="Margarido G.R.A."/>
            <person name="Almeida C.A."/>
            <person name="Ferrarezi J.A."/>
            <person name="Labate C.A."/>
        </authorList>
    </citation>
    <scope>NUCLEOTIDE SEQUENCE</scope>
    <source>
        <strain evidence="2">MF-1</strain>
    </source>
</reference>
<feature type="compositionally biased region" description="Acidic residues" evidence="1">
    <location>
        <begin position="139"/>
        <end position="149"/>
    </location>
</feature>
<proteinExistence type="predicted"/>
<protein>
    <submittedName>
        <fullName evidence="2">Uncharacterized protein</fullName>
    </submittedName>
</protein>
<feature type="region of interest" description="Disordered" evidence="1">
    <location>
        <begin position="1"/>
        <end position="41"/>
    </location>
</feature>
<dbReference type="AlphaFoldDB" id="A0A9Q3KTM7"/>
<evidence type="ECO:0000256" key="1">
    <source>
        <dbReference type="SAM" id="MobiDB-lite"/>
    </source>
</evidence>